<dbReference type="InterPro" id="IPR018114">
    <property type="entry name" value="TRYPSIN_HIS"/>
</dbReference>
<keyword evidence="9" id="KW-0720">Serine protease</keyword>
<dbReference type="GO" id="GO:0004252">
    <property type="term" value="F:serine-type endopeptidase activity"/>
    <property type="evidence" value="ECO:0007669"/>
    <property type="project" value="InterPro"/>
</dbReference>
<dbReference type="PROSITE" id="PS50240">
    <property type="entry name" value="TRYPSIN_DOM"/>
    <property type="match status" value="1"/>
</dbReference>
<keyword evidence="9" id="KW-0378">Hydrolase</keyword>
<dbReference type="SMART" id="SM00020">
    <property type="entry name" value="Tryp_SPc"/>
    <property type="match status" value="1"/>
</dbReference>
<evidence type="ECO:0000256" key="7">
    <source>
        <dbReference type="ARBA" id="ARBA00055534"/>
    </source>
</evidence>
<keyword evidence="9 13" id="KW-0645">Protease</keyword>
<evidence type="ECO:0000256" key="3">
    <source>
        <dbReference type="ARBA" id="ARBA00022729"/>
    </source>
</evidence>
<name>A0A9R0DZI4_SPOFR</name>
<comment type="function">
    <text evidence="7">Fibrinolytic activity; shows preferential cleavage of Arg-Gly bonds in all three fibrinogen chains. Contact with the caterpillars causes severe bleeding, due the anticoagulant effect of the protein.</text>
</comment>
<sequence>MFVGVIFLFLCPVCVTYSSLNLYEGSKCAWNGVPGECVRMYRCLSSFIDFKNKDYAPICDFDGKEPIICCTDCSLVNDTRKMIISPSFGIIHKTGQKARDKCMEFIDKLNYPCKLFRRVDLSRIYIPETNCNKVIEEEKTNITSGGTDSLRGEFPHMALLGYGPNVKSAEWLCGGSVISERFILTAGHCLSSPTLGQVKYIALGILKRTDPPELWQIYNVKRIIAHPGYKSPSKYHDIALLETDIEIAFNDQVLPACLHTTGELEDILFATGWGALGHNKDLADTLQNVQLSRFDDKECSKFYPPHRHLKSGYNNTTQMCYGDRLEAKDTCSGDSGGPLQSKNYDTFYCASIIFGVTSYGRQCGISAGSGMYSRVQYYVPWIESIVWP</sequence>
<keyword evidence="2" id="KW-0800">Toxin</keyword>
<evidence type="ECO:0000256" key="8">
    <source>
        <dbReference type="ARBA" id="ARBA00084094"/>
    </source>
</evidence>
<feature type="domain" description="Peptidase S1" evidence="11">
    <location>
        <begin position="143"/>
        <end position="387"/>
    </location>
</feature>
<keyword evidence="8" id="KW-1205">Fibrinolytic toxin</keyword>
<evidence type="ECO:0000256" key="4">
    <source>
        <dbReference type="ARBA" id="ARBA00023157"/>
    </source>
</evidence>
<evidence type="ECO:0000256" key="9">
    <source>
        <dbReference type="RuleBase" id="RU363034"/>
    </source>
</evidence>
<comment type="subcellular location">
    <subcellularLocation>
        <location evidence="1">Secreted</location>
        <location evidence="1">Extracellular space</location>
    </subcellularLocation>
</comment>
<dbReference type="OrthoDB" id="6339452at2759"/>
<feature type="chain" id="PRO_5040340062" evidence="10">
    <location>
        <begin position="19"/>
        <end position="388"/>
    </location>
</feature>
<dbReference type="GeneID" id="118269233"/>
<dbReference type="SUPFAM" id="SSF50494">
    <property type="entry name" value="Trypsin-like serine proteases"/>
    <property type="match status" value="1"/>
</dbReference>
<evidence type="ECO:0000313" key="12">
    <source>
        <dbReference type="Proteomes" id="UP000829999"/>
    </source>
</evidence>
<dbReference type="InterPro" id="IPR033116">
    <property type="entry name" value="TRYPSIN_SER"/>
</dbReference>
<dbReference type="PROSITE" id="PS00135">
    <property type="entry name" value="TRYPSIN_SER"/>
    <property type="match status" value="1"/>
</dbReference>
<keyword evidence="3 10" id="KW-0732">Signal</keyword>
<dbReference type="Pfam" id="PF00089">
    <property type="entry name" value="Trypsin"/>
    <property type="match status" value="1"/>
</dbReference>
<evidence type="ECO:0000256" key="1">
    <source>
        <dbReference type="ARBA" id="ARBA00004239"/>
    </source>
</evidence>
<evidence type="ECO:0000256" key="5">
    <source>
        <dbReference type="ARBA" id="ARBA00023240"/>
    </source>
</evidence>
<dbReference type="GO" id="GO:0006508">
    <property type="term" value="P:proteolysis"/>
    <property type="evidence" value="ECO:0007669"/>
    <property type="project" value="UniProtKB-KW"/>
</dbReference>
<gene>
    <name evidence="13" type="primary">LOC118269233</name>
</gene>
<dbReference type="InterPro" id="IPR001314">
    <property type="entry name" value="Peptidase_S1A"/>
</dbReference>
<dbReference type="CDD" id="cd00190">
    <property type="entry name" value="Tryp_SPc"/>
    <property type="match status" value="1"/>
</dbReference>
<keyword evidence="5" id="KW-1199">Hemostasis impairing toxin</keyword>
<dbReference type="RefSeq" id="XP_050556392.1">
    <property type="nucleotide sequence ID" value="XM_050700435.1"/>
</dbReference>
<dbReference type="PANTHER" id="PTHR24260">
    <property type="match status" value="1"/>
</dbReference>
<keyword evidence="4" id="KW-1015">Disulfide bond</keyword>
<dbReference type="Gene3D" id="2.40.10.10">
    <property type="entry name" value="Trypsin-like serine proteases"/>
    <property type="match status" value="1"/>
</dbReference>
<dbReference type="InterPro" id="IPR001254">
    <property type="entry name" value="Trypsin_dom"/>
</dbReference>
<comment type="similarity">
    <text evidence="6">Belongs to the peptidase S1 family. CLIP subfamily.</text>
</comment>
<proteinExistence type="inferred from homology"/>
<dbReference type="FunFam" id="2.40.10.10:FF:000068">
    <property type="entry name" value="transmembrane protease serine 2"/>
    <property type="match status" value="1"/>
</dbReference>
<dbReference type="PANTHER" id="PTHR24260:SF147">
    <property type="entry name" value="EG:BACR7A4.3 PROTEIN-RELATED"/>
    <property type="match status" value="1"/>
</dbReference>
<reference evidence="13" key="1">
    <citation type="submission" date="2025-08" db="UniProtKB">
        <authorList>
            <consortium name="RefSeq"/>
        </authorList>
    </citation>
    <scope>IDENTIFICATION</scope>
    <source>
        <tissue evidence="13">Whole larval tissue</tissue>
    </source>
</reference>
<dbReference type="InterPro" id="IPR022700">
    <property type="entry name" value="CLIP"/>
</dbReference>
<dbReference type="Proteomes" id="UP000829999">
    <property type="component" value="Chromosome 2"/>
</dbReference>
<evidence type="ECO:0000313" key="13">
    <source>
        <dbReference type="RefSeq" id="XP_050556392.1"/>
    </source>
</evidence>
<feature type="signal peptide" evidence="10">
    <location>
        <begin position="1"/>
        <end position="18"/>
    </location>
</feature>
<dbReference type="AlphaFoldDB" id="A0A9R0DZI4"/>
<keyword evidence="12" id="KW-1185">Reference proteome</keyword>
<dbReference type="InterPro" id="IPR009003">
    <property type="entry name" value="Peptidase_S1_PA"/>
</dbReference>
<evidence type="ECO:0000259" key="11">
    <source>
        <dbReference type="PROSITE" id="PS50240"/>
    </source>
</evidence>
<dbReference type="SMART" id="SM00680">
    <property type="entry name" value="CLIP"/>
    <property type="match status" value="1"/>
</dbReference>
<protein>
    <submittedName>
        <fullName evidence="13">Serine protease snake</fullName>
    </submittedName>
</protein>
<accession>A0A9R0DZI4</accession>
<dbReference type="PRINTS" id="PR00722">
    <property type="entry name" value="CHYMOTRYPSIN"/>
</dbReference>
<dbReference type="GO" id="GO:0090729">
    <property type="term" value="F:toxin activity"/>
    <property type="evidence" value="ECO:0007669"/>
    <property type="project" value="UniProtKB-KW"/>
</dbReference>
<dbReference type="InterPro" id="IPR051333">
    <property type="entry name" value="CLIP_Serine_Protease"/>
</dbReference>
<evidence type="ECO:0000256" key="6">
    <source>
        <dbReference type="ARBA" id="ARBA00024195"/>
    </source>
</evidence>
<dbReference type="GO" id="GO:0005576">
    <property type="term" value="C:extracellular region"/>
    <property type="evidence" value="ECO:0007669"/>
    <property type="project" value="UniProtKB-SubCell"/>
</dbReference>
<evidence type="ECO:0000256" key="10">
    <source>
        <dbReference type="SAM" id="SignalP"/>
    </source>
</evidence>
<evidence type="ECO:0000256" key="2">
    <source>
        <dbReference type="ARBA" id="ARBA00022656"/>
    </source>
</evidence>
<organism evidence="12 13">
    <name type="scientific">Spodoptera frugiperda</name>
    <name type="common">Fall armyworm</name>
    <dbReference type="NCBI Taxonomy" id="7108"/>
    <lineage>
        <taxon>Eukaryota</taxon>
        <taxon>Metazoa</taxon>
        <taxon>Ecdysozoa</taxon>
        <taxon>Arthropoda</taxon>
        <taxon>Hexapoda</taxon>
        <taxon>Insecta</taxon>
        <taxon>Pterygota</taxon>
        <taxon>Neoptera</taxon>
        <taxon>Endopterygota</taxon>
        <taxon>Lepidoptera</taxon>
        <taxon>Glossata</taxon>
        <taxon>Ditrysia</taxon>
        <taxon>Noctuoidea</taxon>
        <taxon>Noctuidae</taxon>
        <taxon>Amphipyrinae</taxon>
        <taxon>Spodoptera</taxon>
    </lineage>
</organism>
<dbReference type="InterPro" id="IPR043504">
    <property type="entry name" value="Peptidase_S1_PA_chymotrypsin"/>
</dbReference>
<dbReference type="PROSITE" id="PS00134">
    <property type="entry name" value="TRYPSIN_HIS"/>
    <property type="match status" value="1"/>
</dbReference>